<organism evidence="1 2">
    <name type="scientific">Tenebrio molitor</name>
    <name type="common">Yellow mealworm beetle</name>
    <dbReference type="NCBI Taxonomy" id="7067"/>
    <lineage>
        <taxon>Eukaryota</taxon>
        <taxon>Metazoa</taxon>
        <taxon>Ecdysozoa</taxon>
        <taxon>Arthropoda</taxon>
        <taxon>Hexapoda</taxon>
        <taxon>Insecta</taxon>
        <taxon>Pterygota</taxon>
        <taxon>Neoptera</taxon>
        <taxon>Endopterygota</taxon>
        <taxon>Coleoptera</taxon>
        <taxon>Polyphaga</taxon>
        <taxon>Cucujiformia</taxon>
        <taxon>Tenebrionidae</taxon>
        <taxon>Tenebrio</taxon>
    </lineage>
</organism>
<protein>
    <submittedName>
        <fullName evidence="1">Uncharacterized protein</fullName>
    </submittedName>
</protein>
<dbReference type="EMBL" id="JABDTM020028595">
    <property type="protein sequence ID" value="KAH0808686.1"/>
    <property type="molecule type" value="Genomic_DNA"/>
</dbReference>
<gene>
    <name evidence="1" type="ORF">GEV33_014101</name>
</gene>
<evidence type="ECO:0000313" key="2">
    <source>
        <dbReference type="Proteomes" id="UP000719412"/>
    </source>
</evidence>
<proteinExistence type="predicted"/>
<reference evidence="1" key="2">
    <citation type="submission" date="2021-08" db="EMBL/GenBank/DDBJ databases">
        <authorList>
            <person name="Eriksson T."/>
        </authorList>
    </citation>
    <scope>NUCLEOTIDE SEQUENCE</scope>
    <source>
        <strain evidence="1">Stoneville</strain>
        <tissue evidence="1">Whole head</tissue>
    </source>
</reference>
<evidence type="ECO:0000313" key="1">
    <source>
        <dbReference type="EMBL" id="KAH0808686.1"/>
    </source>
</evidence>
<accession>A0A8J6LDA4</accession>
<comment type="caution">
    <text evidence="1">The sequence shown here is derived from an EMBL/GenBank/DDBJ whole genome shotgun (WGS) entry which is preliminary data.</text>
</comment>
<dbReference type="Proteomes" id="UP000719412">
    <property type="component" value="Unassembled WGS sequence"/>
</dbReference>
<sequence>MRVAVRVSSSTNGRQNMVMSMELADPKGPSCNLFDQLFAKYTTDNIDSRIHQNRVKLSPIIFVNAKIDVSAQLDASLVLIIPDKLIRISMSPRWDVSLETVEESSLKSRSEPTEISSIRRRGVKCQSFADGGFRMSGGRWQDQRRESSPTPVLCSLKLGTLVTADRTIPKVNLLLQLTRTGDICDDTHSDPTSESSMANKTRTKLCALKITYHYDKFSEIYTKFVPNQIPRIPILTI</sequence>
<keyword evidence="2" id="KW-1185">Reference proteome</keyword>
<dbReference type="AlphaFoldDB" id="A0A8J6LDA4"/>
<reference evidence="1" key="1">
    <citation type="journal article" date="2020" name="J Insects Food Feed">
        <title>The yellow mealworm (Tenebrio molitor) genome: a resource for the emerging insects as food and feed industry.</title>
        <authorList>
            <person name="Eriksson T."/>
            <person name="Andere A."/>
            <person name="Kelstrup H."/>
            <person name="Emery V."/>
            <person name="Picard C."/>
        </authorList>
    </citation>
    <scope>NUCLEOTIDE SEQUENCE</scope>
    <source>
        <strain evidence="1">Stoneville</strain>
        <tissue evidence="1">Whole head</tissue>
    </source>
</reference>
<name>A0A8J6LDA4_TENMO</name>